<sequence>MVVAVCGMFGYIVWGGCLDTWSGFSMQAFAGLWEFVKLSTASGVMLCLENWYYRILILVTGNLENSTIVVDALSVYMSINGWEMMIPPAFFAATGCPRYGYRFCNV</sequence>
<keyword evidence="2" id="KW-1185">Reference proteome</keyword>
<name>A0ACC0I8N5_9ERIC</name>
<reference evidence="1 2" key="1">
    <citation type="journal article" date="2022" name="Plant J.">
        <title>Chromosome-level genome of Camellia lanceoleosa provides a valuable resource for understanding genome evolution and self-incompatibility.</title>
        <authorList>
            <person name="Gong W."/>
            <person name="Xiao S."/>
            <person name="Wang L."/>
            <person name="Liao Z."/>
            <person name="Chang Y."/>
            <person name="Mo W."/>
            <person name="Hu G."/>
            <person name="Li W."/>
            <person name="Zhao G."/>
            <person name="Zhu H."/>
            <person name="Hu X."/>
            <person name="Ji K."/>
            <person name="Xiang X."/>
            <person name="Song Q."/>
            <person name="Yuan D."/>
            <person name="Jin S."/>
            <person name="Zhang L."/>
        </authorList>
    </citation>
    <scope>NUCLEOTIDE SEQUENCE [LARGE SCALE GENOMIC DNA]</scope>
    <source>
        <strain evidence="1">SQ_2022a</strain>
    </source>
</reference>
<comment type="caution">
    <text evidence="1">The sequence shown here is derived from an EMBL/GenBank/DDBJ whole genome shotgun (WGS) entry which is preliminary data.</text>
</comment>
<proteinExistence type="predicted"/>
<accession>A0ACC0I8N5</accession>
<dbReference type="EMBL" id="CM045763">
    <property type="protein sequence ID" value="KAI8021279.1"/>
    <property type="molecule type" value="Genomic_DNA"/>
</dbReference>
<protein>
    <submittedName>
        <fullName evidence="1">Protein DETOXIFICATION 27</fullName>
    </submittedName>
</protein>
<evidence type="ECO:0000313" key="1">
    <source>
        <dbReference type="EMBL" id="KAI8021279.1"/>
    </source>
</evidence>
<gene>
    <name evidence="1" type="ORF">LOK49_LG03G02776</name>
</gene>
<evidence type="ECO:0000313" key="2">
    <source>
        <dbReference type="Proteomes" id="UP001060215"/>
    </source>
</evidence>
<organism evidence="1 2">
    <name type="scientific">Camellia lanceoleosa</name>
    <dbReference type="NCBI Taxonomy" id="1840588"/>
    <lineage>
        <taxon>Eukaryota</taxon>
        <taxon>Viridiplantae</taxon>
        <taxon>Streptophyta</taxon>
        <taxon>Embryophyta</taxon>
        <taxon>Tracheophyta</taxon>
        <taxon>Spermatophyta</taxon>
        <taxon>Magnoliopsida</taxon>
        <taxon>eudicotyledons</taxon>
        <taxon>Gunneridae</taxon>
        <taxon>Pentapetalae</taxon>
        <taxon>asterids</taxon>
        <taxon>Ericales</taxon>
        <taxon>Theaceae</taxon>
        <taxon>Camellia</taxon>
    </lineage>
</organism>
<dbReference type="Proteomes" id="UP001060215">
    <property type="component" value="Chromosome 6"/>
</dbReference>